<keyword evidence="1" id="KW-1133">Transmembrane helix</keyword>
<feature type="transmembrane region" description="Helical" evidence="1">
    <location>
        <begin position="88"/>
        <end position="106"/>
    </location>
</feature>
<dbReference type="Pfam" id="PF07693">
    <property type="entry name" value="KAP_NTPase"/>
    <property type="match status" value="1"/>
</dbReference>
<name>A0A1G8D3G0_9SPHI</name>
<dbReference type="AlphaFoldDB" id="A0A1G8D3G0"/>
<dbReference type="Gene3D" id="3.40.50.300">
    <property type="entry name" value="P-loop containing nucleotide triphosphate hydrolases"/>
    <property type="match status" value="1"/>
</dbReference>
<feature type="transmembrane region" description="Helical" evidence="1">
    <location>
        <begin position="61"/>
        <end position="82"/>
    </location>
</feature>
<dbReference type="InterPro" id="IPR052754">
    <property type="entry name" value="NTPase_KAP_P-loop"/>
</dbReference>
<dbReference type="InterPro" id="IPR011646">
    <property type="entry name" value="KAP_P-loop"/>
</dbReference>
<accession>A0A1G8D3G0</accession>
<keyword evidence="1" id="KW-0812">Transmembrane</keyword>
<dbReference type="InterPro" id="IPR027417">
    <property type="entry name" value="P-loop_NTPase"/>
</dbReference>
<keyword evidence="1" id="KW-0472">Membrane</keyword>
<proteinExistence type="predicted"/>
<evidence type="ECO:0000313" key="4">
    <source>
        <dbReference type="Proteomes" id="UP000199705"/>
    </source>
</evidence>
<evidence type="ECO:0000313" key="3">
    <source>
        <dbReference type="EMBL" id="SDH52266.1"/>
    </source>
</evidence>
<dbReference type="Proteomes" id="UP000199705">
    <property type="component" value="Unassembled WGS sequence"/>
</dbReference>
<dbReference type="PANTHER" id="PTHR22674:SF6">
    <property type="entry name" value="NTPASE KAP FAMILY P-LOOP DOMAIN-CONTAINING PROTEIN 1"/>
    <property type="match status" value="1"/>
</dbReference>
<organism evidence="3 4">
    <name type="scientific">Mucilaginibacter gossypii</name>
    <dbReference type="NCBI Taxonomy" id="551996"/>
    <lineage>
        <taxon>Bacteria</taxon>
        <taxon>Pseudomonadati</taxon>
        <taxon>Bacteroidota</taxon>
        <taxon>Sphingobacteriia</taxon>
        <taxon>Sphingobacteriales</taxon>
        <taxon>Sphingobacteriaceae</taxon>
        <taxon>Mucilaginibacter</taxon>
    </lineage>
</organism>
<reference evidence="4" key="1">
    <citation type="submission" date="2016-10" db="EMBL/GenBank/DDBJ databases">
        <authorList>
            <person name="Varghese N."/>
            <person name="Submissions S."/>
        </authorList>
    </citation>
    <scope>NUCLEOTIDE SEQUENCE [LARGE SCALE GENOMIC DNA]</scope>
    <source>
        <strain evidence="4">Gh-67</strain>
    </source>
</reference>
<sequence length="880" mass="103607">MFSNLNLFHTKLRQFYNSLTDIKTVFIVTAIALSIIGRTSIISVFDHLLTKPFLSHITSSAFSDVTLILLTLIYIILIVKLLGENTRIHIFLFLAALTLLTAYLYFRVQGVHYDYTPFVLFRQIKYADIVILFCSGMIALKGLEWLSPKYPVNYYEDPFIADLPIRRSSDDLLNRKQFAKRIAEKIQSKIVKENAGALAIGITGPWGSGKTSFAYMVLENLDKERIIVHFNPWRSSSSSKIIEDFFELLIGILSKYDPNLSRNVYRYAKTLTQIDENKFTKGLKGVSDYFEERNKNELYDAVNRSIATIYKQIVIFIDDLDRLDKSEILEVLRIIRNTANFNNVIYLVAYDKGYALEAVKSFNPHNHASFLEKIFQFEFSLPLYESVLIRKFIRELLEPKLSEGFKQQLLIVLDSRGYKAQKINDELIQTHREAIRLSNSLLFEIKDIEDDILFYDFYLLQLLKIKYPIVYNDIIQSWDTFFIIYHEKNENYFRFRNESERNKETGGISGYFDPVKKNAEYNNDKNQNTEIFANYLNELKQKIGYNDKDISNINLLIKELINADRVLQNLENESYKAFVHPNNFFKYFAFQLLEGEISAKDFEKARKLSFQDYEKIINEWVSDNKYGAFLDKLYKIRVFVNQQEFENHVLALFKVGKDYVSNDRQLGFDYKHLMEILKYPATSLKTTDIRLYPDLVSYQDFLLDLFEQAKFPAEFESNLINQIISYQYEFPLDFSKLATINMQYFQSYLNKQGDISNTFWNLFHNCKMKASDGLSKEKNAEAKTLCIDYYLAHLSTEKLGQLINQTNPDSDYYYFSPDNLNFFFNDFQELENWLTKAEQLDRQHPAYLEFVDFVNKIKVNNFNSIKFDFKQLIPVRWRSM</sequence>
<dbReference type="EMBL" id="FNCG01000010">
    <property type="protein sequence ID" value="SDH52266.1"/>
    <property type="molecule type" value="Genomic_DNA"/>
</dbReference>
<dbReference type="RefSeq" id="WP_091170673.1">
    <property type="nucleotide sequence ID" value="NZ_FNCG01000010.1"/>
</dbReference>
<dbReference type="PANTHER" id="PTHR22674">
    <property type="entry name" value="NTPASE, KAP FAMILY P-LOOP DOMAIN-CONTAINING 1"/>
    <property type="match status" value="1"/>
</dbReference>
<protein>
    <submittedName>
        <fullName evidence="3">KAP family P-loop domain-containing protein</fullName>
    </submittedName>
</protein>
<feature type="transmembrane region" description="Helical" evidence="1">
    <location>
        <begin position="25"/>
        <end position="49"/>
    </location>
</feature>
<gene>
    <name evidence="3" type="ORF">SAMN05192573_110113</name>
</gene>
<evidence type="ECO:0000259" key="2">
    <source>
        <dbReference type="Pfam" id="PF07693"/>
    </source>
</evidence>
<evidence type="ECO:0000256" key="1">
    <source>
        <dbReference type="SAM" id="Phobius"/>
    </source>
</evidence>
<feature type="domain" description="KAP NTPase" evidence="2">
    <location>
        <begin position="177"/>
        <end position="441"/>
    </location>
</feature>
<keyword evidence="4" id="KW-1185">Reference proteome</keyword>
<dbReference type="SUPFAM" id="SSF52540">
    <property type="entry name" value="P-loop containing nucleoside triphosphate hydrolases"/>
    <property type="match status" value="1"/>
</dbReference>